<keyword evidence="3" id="KW-0554">One-carbon metabolism</keyword>
<evidence type="ECO:0000256" key="4">
    <source>
        <dbReference type="ARBA" id="ARBA00022857"/>
    </source>
</evidence>
<keyword evidence="4" id="KW-0521">NADP</keyword>
<evidence type="ECO:0000259" key="7">
    <source>
        <dbReference type="PROSITE" id="PS51330"/>
    </source>
</evidence>
<evidence type="ECO:0000256" key="3">
    <source>
        <dbReference type="ARBA" id="ARBA00022563"/>
    </source>
</evidence>
<comment type="pathway">
    <text evidence="1">Cofactor biosynthesis; tetrahydrofolate biosynthesis; 5,6,7,8-tetrahydrofolate from 7,8-dihydrofolate: step 1/1.</text>
</comment>
<dbReference type="EMBL" id="JBHSZZ010000068">
    <property type="protein sequence ID" value="MFC7188024.1"/>
    <property type="molecule type" value="Genomic_DNA"/>
</dbReference>
<dbReference type="Gene3D" id="3.40.430.10">
    <property type="entry name" value="Dihydrofolate Reductase, subunit A"/>
    <property type="match status" value="1"/>
</dbReference>
<evidence type="ECO:0000313" key="9">
    <source>
        <dbReference type="Proteomes" id="UP001596390"/>
    </source>
</evidence>
<dbReference type="SUPFAM" id="SSF53597">
    <property type="entry name" value="Dihydrofolate reductase-like"/>
    <property type="match status" value="1"/>
</dbReference>
<dbReference type="PANTHER" id="PTHR48069">
    <property type="entry name" value="DIHYDROFOLATE REDUCTASE"/>
    <property type="match status" value="1"/>
</dbReference>
<keyword evidence="5 8" id="KW-0560">Oxidoreductase</keyword>
<evidence type="ECO:0000256" key="2">
    <source>
        <dbReference type="ARBA" id="ARBA00012856"/>
    </source>
</evidence>
<dbReference type="Proteomes" id="UP001596390">
    <property type="component" value="Unassembled WGS sequence"/>
</dbReference>
<dbReference type="PIRSF" id="PIRSF000194">
    <property type="entry name" value="DHFR"/>
    <property type="match status" value="1"/>
</dbReference>
<keyword evidence="9" id="KW-1185">Reference proteome</keyword>
<dbReference type="PANTHER" id="PTHR48069:SF3">
    <property type="entry name" value="DIHYDROFOLATE REDUCTASE"/>
    <property type="match status" value="1"/>
</dbReference>
<feature type="region of interest" description="Disordered" evidence="6">
    <location>
        <begin position="96"/>
        <end position="128"/>
    </location>
</feature>
<dbReference type="EC" id="1.5.1.3" evidence="2"/>
<comment type="caution">
    <text evidence="8">The sequence shown here is derived from an EMBL/GenBank/DDBJ whole genome shotgun (WGS) entry which is preliminary data.</text>
</comment>
<dbReference type="Pfam" id="PF00186">
    <property type="entry name" value="DHFR_1"/>
    <property type="match status" value="2"/>
</dbReference>
<gene>
    <name evidence="8" type="ORF">ACFQMK_14295</name>
</gene>
<reference evidence="8 9" key="1">
    <citation type="journal article" date="2019" name="Int. J. Syst. Evol. Microbiol.">
        <title>The Global Catalogue of Microorganisms (GCM) 10K type strain sequencing project: providing services to taxonomists for standard genome sequencing and annotation.</title>
        <authorList>
            <consortium name="The Broad Institute Genomics Platform"/>
            <consortium name="The Broad Institute Genome Sequencing Center for Infectious Disease"/>
            <person name="Wu L."/>
            <person name="Ma J."/>
        </authorList>
    </citation>
    <scope>NUCLEOTIDE SEQUENCE [LARGE SCALE GENOMIC DNA]</scope>
    <source>
        <strain evidence="8 9">Q85</strain>
    </source>
</reference>
<accession>A0ABD5YF77</accession>
<organism evidence="8 9">
    <name type="scientific">Halorubrum yunnanense</name>
    <dbReference type="NCBI Taxonomy" id="1526162"/>
    <lineage>
        <taxon>Archaea</taxon>
        <taxon>Methanobacteriati</taxon>
        <taxon>Methanobacteriota</taxon>
        <taxon>Stenosarchaea group</taxon>
        <taxon>Halobacteria</taxon>
        <taxon>Halobacteriales</taxon>
        <taxon>Haloferacaceae</taxon>
        <taxon>Halorubrum</taxon>
    </lineage>
</organism>
<dbReference type="InterPro" id="IPR012259">
    <property type="entry name" value="DHFR"/>
</dbReference>
<name>A0ABD5YF77_9EURY</name>
<dbReference type="RefSeq" id="WP_267665474.1">
    <property type="nucleotide sequence ID" value="NZ_JAODIX010000068.1"/>
</dbReference>
<dbReference type="CDD" id="cd00209">
    <property type="entry name" value="DHFR"/>
    <property type="match status" value="1"/>
</dbReference>
<feature type="domain" description="DHFR" evidence="7">
    <location>
        <begin position="2"/>
        <end position="200"/>
    </location>
</feature>
<dbReference type="AlphaFoldDB" id="A0ABD5YF77"/>
<protein>
    <recommendedName>
        <fullName evidence="2">dihydrofolate reductase</fullName>
        <ecNumber evidence="2">1.5.1.3</ecNumber>
    </recommendedName>
</protein>
<sequence length="200" mass="21694">MQLVSVAALAENRVIGNDGGVPWPDLPEDVRQYRERVAGSPVVLGRRTFDSMPDDLPGRRQIVVSRSVDSVDEPTAVVADGVDAAVELAREKVRERTDARAADGVAGEASPAGTGPVDARPDDSLPDDPLSDAAVYVLGGGTIYELFQPRVDRMVLSHVDGAYEGDTRFPAWDETAWRVVDETAYDGFTLREWVRRADAT</sequence>
<dbReference type="GO" id="GO:0004146">
    <property type="term" value="F:dihydrofolate reductase activity"/>
    <property type="evidence" value="ECO:0007669"/>
    <property type="project" value="UniProtKB-EC"/>
</dbReference>
<evidence type="ECO:0000256" key="1">
    <source>
        <dbReference type="ARBA" id="ARBA00004903"/>
    </source>
</evidence>
<proteinExistence type="predicted"/>
<evidence type="ECO:0000313" key="8">
    <source>
        <dbReference type="EMBL" id="MFC7188024.1"/>
    </source>
</evidence>
<dbReference type="PROSITE" id="PS51330">
    <property type="entry name" value="DHFR_2"/>
    <property type="match status" value="1"/>
</dbReference>
<dbReference type="InterPro" id="IPR024072">
    <property type="entry name" value="DHFR-like_dom_sf"/>
</dbReference>
<dbReference type="InterPro" id="IPR001796">
    <property type="entry name" value="DHFR_dom"/>
</dbReference>
<dbReference type="GO" id="GO:0006730">
    <property type="term" value="P:one-carbon metabolic process"/>
    <property type="evidence" value="ECO:0007669"/>
    <property type="project" value="UniProtKB-KW"/>
</dbReference>
<evidence type="ECO:0000256" key="6">
    <source>
        <dbReference type="SAM" id="MobiDB-lite"/>
    </source>
</evidence>
<evidence type="ECO:0000256" key="5">
    <source>
        <dbReference type="ARBA" id="ARBA00023002"/>
    </source>
</evidence>